<name>A0A1M6QWL0_9CLOT</name>
<organism evidence="1 2">
    <name type="scientific">Clostridium cavendishii DSM 21758</name>
    <dbReference type="NCBI Taxonomy" id="1121302"/>
    <lineage>
        <taxon>Bacteria</taxon>
        <taxon>Bacillati</taxon>
        <taxon>Bacillota</taxon>
        <taxon>Clostridia</taxon>
        <taxon>Eubacteriales</taxon>
        <taxon>Clostridiaceae</taxon>
        <taxon>Clostridium</taxon>
    </lineage>
</organism>
<sequence length="406" mass="46976">MGLFNRKKKEEDKKSAVLTLYSVTLDSKNIYEVAKEEFLEVTKSIKEIEGGLEFIFKDETSLNLHLKDDLSFVSNHTNGMANFFSQAPLENKEVLDKAILQIKMFTCTVGITFEINEDERRTNYITNTIYEIAERTQSFVLYPSMELYTSKGELLISINGETDFEKYYPIASSDILKRDVEMTAKDEERYKKIIKECDEKKIPHTSFMLGTQIMEQEVVVPSIEEIAKRAVTIFSCAVYSEGLLMENGSIDIAKYEFEEMNKRYGIIDYISKKEKEYIEMEEPDEITAIQFAWQYERCAVLLWALGFIELNPCTEICNVREIAKILRSYDSLDELMKASNPRNNEELLDMHTRVLYYHWACVDARINNKEVPGGLDSGVVQEQHYALNWLISANGECDWDDISPNT</sequence>
<proteinExistence type="predicted"/>
<evidence type="ECO:0000313" key="2">
    <source>
        <dbReference type="Proteomes" id="UP000184310"/>
    </source>
</evidence>
<dbReference type="EMBL" id="FQZB01000015">
    <property type="protein sequence ID" value="SHK24503.1"/>
    <property type="molecule type" value="Genomic_DNA"/>
</dbReference>
<dbReference type="STRING" id="1121302.SAMN02745163_03475"/>
<dbReference type="Proteomes" id="UP000184310">
    <property type="component" value="Unassembled WGS sequence"/>
</dbReference>
<dbReference type="AlphaFoldDB" id="A0A1M6QWL0"/>
<accession>A0A1M6QWL0</accession>
<evidence type="ECO:0008006" key="3">
    <source>
        <dbReference type="Google" id="ProtNLM"/>
    </source>
</evidence>
<dbReference type="RefSeq" id="WP_072990852.1">
    <property type="nucleotide sequence ID" value="NZ_FQZB01000015.1"/>
</dbReference>
<dbReference type="InterPro" id="IPR025368">
    <property type="entry name" value="DUF4272"/>
</dbReference>
<gene>
    <name evidence="1" type="ORF">SAMN02745163_03475</name>
</gene>
<reference evidence="1 2" key="1">
    <citation type="submission" date="2016-11" db="EMBL/GenBank/DDBJ databases">
        <authorList>
            <person name="Jaros S."/>
            <person name="Januszkiewicz K."/>
            <person name="Wedrychowicz H."/>
        </authorList>
    </citation>
    <scope>NUCLEOTIDE SEQUENCE [LARGE SCALE GENOMIC DNA]</scope>
    <source>
        <strain evidence="1 2">DSM 21758</strain>
    </source>
</reference>
<evidence type="ECO:0000313" key="1">
    <source>
        <dbReference type="EMBL" id="SHK24503.1"/>
    </source>
</evidence>
<dbReference type="Pfam" id="PF14094">
    <property type="entry name" value="DUF4272"/>
    <property type="match status" value="1"/>
</dbReference>
<keyword evidence="2" id="KW-1185">Reference proteome</keyword>
<dbReference type="OrthoDB" id="4399984at2"/>
<protein>
    <recommendedName>
        <fullName evidence="3">DUF4272 domain-containing protein</fullName>
    </recommendedName>
</protein>